<evidence type="ECO:0000313" key="3">
    <source>
        <dbReference type="EMBL" id="MFI7588345.1"/>
    </source>
</evidence>
<protein>
    <submittedName>
        <fullName evidence="3">Tyrosine-type recombinase/integrase</fullName>
    </submittedName>
</protein>
<dbReference type="PANTHER" id="PTHR30349:SF91">
    <property type="entry name" value="INTA PROTEIN"/>
    <property type="match status" value="1"/>
</dbReference>
<dbReference type="PANTHER" id="PTHR30349">
    <property type="entry name" value="PHAGE INTEGRASE-RELATED"/>
    <property type="match status" value="1"/>
</dbReference>
<proteinExistence type="predicted"/>
<dbReference type="InterPro" id="IPR002104">
    <property type="entry name" value="Integrase_catalytic"/>
</dbReference>
<keyword evidence="4" id="KW-1185">Reference proteome</keyword>
<name>A0ABW8APN3_9ACTN</name>
<feature type="domain" description="Tyr recombinase" evidence="2">
    <location>
        <begin position="1"/>
        <end position="141"/>
    </location>
</feature>
<dbReference type="CDD" id="cd01189">
    <property type="entry name" value="INT_ICEBs1_C_like"/>
    <property type="match status" value="1"/>
</dbReference>
<dbReference type="Proteomes" id="UP001612915">
    <property type="component" value="Unassembled WGS sequence"/>
</dbReference>
<evidence type="ECO:0000259" key="2">
    <source>
        <dbReference type="PROSITE" id="PS51898"/>
    </source>
</evidence>
<organism evidence="3 4">
    <name type="scientific">Spongisporangium articulatum</name>
    <dbReference type="NCBI Taxonomy" id="3362603"/>
    <lineage>
        <taxon>Bacteria</taxon>
        <taxon>Bacillati</taxon>
        <taxon>Actinomycetota</taxon>
        <taxon>Actinomycetes</taxon>
        <taxon>Kineosporiales</taxon>
        <taxon>Kineosporiaceae</taxon>
        <taxon>Spongisporangium</taxon>
    </lineage>
</organism>
<dbReference type="RefSeq" id="WP_398281736.1">
    <property type="nucleotide sequence ID" value="NZ_JBITLV010000004.1"/>
</dbReference>
<dbReference type="Gene3D" id="1.10.443.10">
    <property type="entry name" value="Intergrase catalytic core"/>
    <property type="match status" value="1"/>
</dbReference>
<gene>
    <name evidence="3" type="ORF">ACIB24_14850</name>
</gene>
<comment type="caution">
    <text evidence="3">The sequence shown here is derived from an EMBL/GenBank/DDBJ whole genome shotgun (WGS) entry which is preliminary data.</text>
</comment>
<dbReference type="InterPro" id="IPR050090">
    <property type="entry name" value="Tyrosine_recombinase_XerCD"/>
</dbReference>
<reference evidence="3 4" key="1">
    <citation type="submission" date="2024-10" db="EMBL/GenBank/DDBJ databases">
        <title>The Natural Products Discovery Center: Release of the First 8490 Sequenced Strains for Exploring Actinobacteria Biosynthetic Diversity.</title>
        <authorList>
            <person name="Kalkreuter E."/>
            <person name="Kautsar S.A."/>
            <person name="Yang D."/>
            <person name="Bader C.D."/>
            <person name="Teijaro C.N."/>
            <person name="Fluegel L."/>
            <person name="Davis C.M."/>
            <person name="Simpson J.R."/>
            <person name="Lauterbach L."/>
            <person name="Steele A.D."/>
            <person name="Gui C."/>
            <person name="Meng S."/>
            <person name="Li G."/>
            <person name="Viehrig K."/>
            <person name="Ye F."/>
            <person name="Su P."/>
            <person name="Kiefer A.F."/>
            <person name="Nichols A."/>
            <person name="Cepeda A.J."/>
            <person name="Yan W."/>
            <person name="Fan B."/>
            <person name="Jiang Y."/>
            <person name="Adhikari A."/>
            <person name="Zheng C.-J."/>
            <person name="Schuster L."/>
            <person name="Cowan T.M."/>
            <person name="Smanski M.J."/>
            <person name="Chevrette M.G."/>
            <person name="De Carvalho L.P.S."/>
            <person name="Shen B."/>
        </authorList>
    </citation>
    <scope>NUCLEOTIDE SEQUENCE [LARGE SCALE GENOMIC DNA]</scope>
    <source>
        <strain evidence="3 4">NPDC049639</strain>
    </source>
</reference>
<dbReference type="InterPro" id="IPR011010">
    <property type="entry name" value="DNA_brk_join_enz"/>
</dbReference>
<sequence length="151" mass="16762">MTPAVPRVVVHGRAATSEPKTNRGYRTLALDPMTVEALRSHLTRWRKERREVGHHSPLLFCWPDGNALHPQTITDRFFKLSRSAGLPFIRLHDVRHSYATVALKAGVHPKIVSERLGHASVAFTLQTYSHVVEGMDQEAAAEIASVILGSP</sequence>
<dbReference type="Pfam" id="PF00589">
    <property type="entry name" value="Phage_integrase"/>
    <property type="match status" value="1"/>
</dbReference>
<accession>A0ABW8APN3</accession>
<evidence type="ECO:0000313" key="4">
    <source>
        <dbReference type="Proteomes" id="UP001612915"/>
    </source>
</evidence>
<evidence type="ECO:0000256" key="1">
    <source>
        <dbReference type="ARBA" id="ARBA00023172"/>
    </source>
</evidence>
<dbReference type="EMBL" id="JBITLV010000004">
    <property type="protein sequence ID" value="MFI7588345.1"/>
    <property type="molecule type" value="Genomic_DNA"/>
</dbReference>
<dbReference type="PROSITE" id="PS51898">
    <property type="entry name" value="TYR_RECOMBINASE"/>
    <property type="match status" value="1"/>
</dbReference>
<dbReference type="SUPFAM" id="SSF56349">
    <property type="entry name" value="DNA breaking-rejoining enzymes"/>
    <property type="match status" value="1"/>
</dbReference>
<dbReference type="InterPro" id="IPR013762">
    <property type="entry name" value="Integrase-like_cat_sf"/>
</dbReference>
<keyword evidence="1" id="KW-0233">DNA recombination</keyword>